<feature type="transmembrane region" description="Helical" evidence="1">
    <location>
        <begin position="149"/>
        <end position="171"/>
    </location>
</feature>
<keyword evidence="1" id="KW-0472">Membrane</keyword>
<gene>
    <name evidence="2" type="ORF">LLEC1_01893</name>
</gene>
<accession>A0A179IAL4</accession>
<protein>
    <recommendedName>
        <fullName evidence="4">Microtubule associated protein</fullName>
    </recommendedName>
</protein>
<evidence type="ECO:0000256" key="1">
    <source>
        <dbReference type="SAM" id="Phobius"/>
    </source>
</evidence>
<dbReference type="EMBL" id="LUKN01002836">
    <property type="protein sequence ID" value="OAQ98503.1"/>
    <property type="molecule type" value="Genomic_DNA"/>
</dbReference>
<comment type="caution">
    <text evidence="2">The sequence shown here is derived from an EMBL/GenBank/DDBJ whole genome shotgun (WGS) entry which is preliminary data.</text>
</comment>
<feature type="transmembrane region" description="Helical" evidence="1">
    <location>
        <begin position="87"/>
        <end position="109"/>
    </location>
</feature>
<dbReference type="OMA" id="VGLMSIM"/>
<evidence type="ECO:0000313" key="2">
    <source>
        <dbReference type="EMBL" id="OAQ98503.1"/>
    </source>
</evidence>
<organism evidence="2 3">
    <name type="scientific">Cordyceps confragosa</name>
    <name type="common">Lecanicillium lecanii</name>
    <dbReference type="NCBI Taxonomy" id="2714763"/>
    <lineage>
        <taxon>Eukaryota</taxon>
        <taxon>Fungi</taxon>
        <taxon>Dikarya</taxon>
        <taxon>Ascomycota</taxon>
        <taxon>Pezizomycotina</taxon>
        <taxon>Sordariomycetes</taxon>
        <taxon>Hypocreomycetidae</taxon>
        <taxon>Hypocreales</taxon>
        <taxon>Cordycipitaceae</taxon>
        <taxon>Akanthomyces</taxon>
    </lineage>
</organism>
<dbReference type="Pfam" id="PF10067">
    <property type="entry name" value="DUF2306"/>
    <property type="match status" value="1"/>
</dbReference>
<feature type="transmembrane region" description="Helical" evidence="1">
    <location>
        <begin position="183"/>
        <end position="207"/>
    </location>
</feature>
<dbReference type="OrthoDB" id="193478at2759"/>
<feature type="transmembrane region" description="Helical" evidence="1">
    <location>
        <begin position="268"/>
        <end position="289"/>
    </location>
</feature>
<dbReference type="InterPro" id="IPR018750">
    <property type="entry name" value="DUF2306_membrane"/>
</dbReference>
<feature type="transmembrane region" description="Helical" evidence="1">
    <location>
        <begin position="31"/>
        <end position="51"/>
    </location>
</feature>
<reference evidence="2 3" key="1">
    <citation type="submission" date="2016-03" db="EMBL/GenBank/DDBJ databases">
        <title>Fine-scale spatial genetic structure of a fungal parasite of coffee scale insects.</title>
        <authorList>
            <person name="Jackson D."/>
            <person name="Zemenick K.A."/>
            <person name="Malloure B."/>
            <person name="Quandt C.A."/>
            <person name="James T.Y."/>
        </authorList>
    </citation>
    <scope>NUCLEOTIDE SEQUENCE [LARGE SCALE GENOMIC DNA]</scope>
    <source>
        <strain evidence="2 3">UM487</strain>
    </source>
</reference>
<proteinExistence type="predicted"/>
<name>A0A179IAL4_CORDF</name>
<sequence length="328" mass="36241">MALSQQLPIRGIFAHMPKLYNPIGFTKGYNFILWFIFSAGMLGFCLARLMYLDFYGVFCSPNNDSANHAAPGECYWYNTYNVYRVGIRMHLCTIIPAGILACVQFVPAVRHKLILLHRINGYITLFSSLVGVAGAVMVAPVAFGGDLAIRGAVGVLAIMFVGSLTLAYYYIKRLRIDQHRAWMLRAWFYAGCIITVRIIMLITAMIISSGDGKGGFFQPKACRELASYLNSTALLQAYPDCMSLDAWVLVKADLTADGSDHQSAALDVGFGMATWVAIAVHAIGVEFYLQLTPGETLRLRELSHQRQARASLRASLKTIVSDSDRNNV</sequence>
<keyword evidence="1" id="KW-1133">Transmembrane helix</keyword>
<dbReference type="Proteomes" id="UP000243081">
    <property type="component" value="Unassembled WGS sequence"/>
</dbReference>
<feature type="transmembrane region" description="Helical" evidence="1">
    <location>
        <begin position="121"/>
        <end position="143"/>
    </location>
</feature>
<evidence type="ECO:0000313" key="3">
    <source>
        <dbReference type="Proteomes" id="UP000243081"/>
    </source>
</evidence>
<dbReference type="AlphaFoldDB" id="A0A179IAL4"/>
<evidence type="ECO:0008006" key="4">
    <source>
        <dbReference type="Google" id="ProtNLM"/>
    </source>
</evidence>
<keyword evidence="3" id="KW-1185">Reference proteome</keyword>
<keyword evidence="1" id="KW-0812">Transmembrane</keyword>